<keyword evidence="13 14" id="KW-0472">Membrane</keyword>
<dbReference type="EC" id="2.7.13.3" evidence="3"/>
<evidence type="ECO:0000256" key="13">
    <source>
        <dbReference type="ARBA" id="ARBA00023136"/>
    </source>
</evidence>
<dbReference type="Pfam" id="PF00512">
    <property type="entry name" value="HisKA"/>
    <property type="match status" value="1"/>
</dbReference>
<feature type="transmembrane region" description="Helical" evidence="14">
    <location>
        <begin position="423"/>
        <end position="440"/>
    </location>
</feature>
<evidence type="ECO:0000256" key="8">
    <source>
        <dbReference type="ARBA" id="ARBA00022741"/>
    </source>
</evidence>
<evidence type="ECO:0000256" key="12">
    <source>
        <dbReference type="ARBA" id="ARBA00023012"/>
    </source>
</evidence>
<evidence type="ECO:0000259" key="15">
    <source>
        <dbReference type="PROSITE" id="PS50109"/>
    </source>
</evidence>
<dbReference type="PRINTS" id="PR00344">
    <property type="entry name" value="BCTRLSENSOR"/>
</dbReference>
<dbReference type="SUPFAM" id="SSF55874">
    <property type="entry name" value="ATPase domain of HSP90 chaperone/DNA topoisomerase II/histidine kinase"/>
    <property type="match status" value="1"/>
</dbReference>
<evidence type="ECO:0000256" key="4">
    <source>
        <dbReference type="ARBA" id="ARBA00022475"/>
    </source>
</evidence>
<comment type="catalytic activity">
    <reaction evidence="1">
        <text>ATP + protein L-histidine = ADP + protein N-phospho-L-histidine.</text>
        <dbReference type="EC" id="2.7.13.3"/>
    </reaction>
</comment>
<dbReference type="Pfam" id="PF02518">
    <property type="entry name" value="HATPase_c"/>
    <property type="match status" value="1"/>
</dbReference>
<feature type="transmembrane region" description="Helical" evidence="14">
    <location>
        <begin position="257"/>
        <end position="278"/>
    </location>
</feature>
<organism evidence="16 17">
    <name type="scientific">Planococcus liqunii</name>
    <dbReference type="NCBI Taxonomy" id="3058394"/>
    <lineage>
        <taxon>Bacteria</taxon>
        <taxon>Bacillati</taxon>
        <taxon>Bacillota</taxon>
        <taxon>Bacilli</taxon>
        <taxon>Bacillales</taxon>
        <taxon>Caryophanaceae</taxon>
        <taxon>Planococcus</taxon>
    </lineage>
</organism>
<evidence type="ECO:0000256" key="7">
    <source>
        <dbReference type="ARBA" id="ARBA00022692"/>
    </source>
</evidence>
<keyword evidence="5" id="KW-0597">Phosphoprotein</keyword>
<dbReference type="InterPro" id="IPR003594">
    <property type="entry name" value="HATPase_dom"/>
</dbReference>
<feature type="transmembrane region" description="Helical" evidence="14">
    <location>
        <begin position="339"/>
        <end position="362"/>
    </location>
</feature>
<dbReference type="SUPFAM" id="SSF47384">
    <property type="entry name" value="Homodimeric domain of signal transducing histidine kinase"/>
    <property type="match status" value="1"/>
</dbReference>
<feature type="transmembrane region" description="Helical" evidence="14">
    <location>
        <begin position="299"/>
        <end position="319"/>
    </location>
</feature>
<dbReference type="InterPro" id="IPR036890">
    <property type="entry name" value="HATPase_C_sf"/>
</dbReference>
<sequence>MMKKWLWLLVASFILISCFIIMELGEKYIGKSYIDTADFENSFAYFTDQLIAFELDPLTADTAVPVSSEEIEEYRSQNGTLADELLIIQEKYEADIQEAASSGNKNLEAELTQEHEKKVAEIRRSFSDDEAVVRKILAERKASYEQLLRDAENGKTAFRKDASFYVYELTNLETKETFTKGQLKKDPYFEKTYSPANPLSATGEFSTISNSAFFNSESADSLEPAAEFEGTIQIDRSLLAASNQQENFKHFAAVKSILYAFGALAIVGAVVLWTHLRFNVNWFTQMALYEKWSRLTMDVRFLFGFLTVIFSFFSATQLMRTLPYIWSSNYVGYGLDLAWKLIVALVLTGLALLQIIWLFAYYRKVELLKFEFQQSLVLRNIRNAKEAFLDKSIGVQSLMLLVIVFSWGAGTVMALVYPPLFLVWIPATLLIGIPVLLMMMKRFGYLNVLMMQTEAIANGQLNQELPVRGKSPLAQHAKQLNQLKEGVRLSMSEQAKSERLKTELITNVSHDLRTPLTSIITYTDLMKTPHLSDEERISYAEILDRKSQRLKTLIEDLFEVSKMASGNMELHCTRIDLNQLLQQALAEHAEDIELSGLDFRIAQPNKPVYAQVDGQKWWRVLDNLILNAIKYALPGTRVYLALEETEGQAEFTIKNITRYELGENTDELFERFKRGDESRQTDGSGLGLAIAQSIVELHGGAMKIEVDGDLFKVKVSIHTV</sequence>
<evidence type="ECO:0000256" key="14">
    <source>
        <dbReference type="SAM" id="Phobius"/>
    </source>
</evidence>
<gene>
    <name evidence="16" type="ORF">QWY15_04990</name>
</gene>
<name>A0ABT8MP98_9BACL</name>
<keyword evidence="8" id="KW-0547">Nucleotide-binding</keyword>
<protein>
    <recommendedName>
        <fullName evidence="3">histidine kinase</fullName>
        <ecNumber evidence="3">2.7.13.3</ecNumber>
    </recommendedName>
</protein>
<keyword evidence="11 14" id="KW-1133">Transmembrane helix</keyword>
<keyword evidence="7 14" id="KW-0812">Transmembrane</keyword>
<dbReference type="PROSITE" id="PS50109">
    <property type="entry name" value="HIS_KIN"/>
    <property type="match status" value="1"/>
</dbReference>
<evidence type="ECO:0000256" key="9">
    <source>
        <dbReference type="ARBA" id="ARBA00022777"/>
    </source>
</evidence>
<keyword evidence="9 16" id="KW-0418">Kinase</keyword>
<proteinExistence type="predicted"/>
<dbReference type="SMART" id="SM00388">
    <property type="entry name" value="HisKA"/>
    <property type="match status" value="1"/>
</dbReference>
<dbReference type="InterPro" id="IPR004358">
    <property type="entry name" value="Sig_transdc_His_kin-like_C"/>
</dbReference>
<evidence type="ECO:0000256" key="3">
    <source>
        <dbReference type="ARBA" id="ARBA00012438"/>
    </source>
</evidence>
<evidence type="ECO:0000256" key="1">
    <source>
        <dbReference type="ARBA" id="ARBA00000085"/>
    </source>
</evidence>
<feature type="domain" description="Histidine kinase" evidence="15">
    <location>
        <begin position="507"/>
        <end position="720"/>
    </location>
</feature>
<dbReference type="InterPro" id="IPR050398">
    <property type="entry name" value="HssS/ArlS-like"/>
</dbReference>
<dbReference type="Gene3D" id="3.30.565.10">
    <property type="entry name" value="Histidine kinase-like ATPase, C-terminal domain"/>
    <property type="match status" value="1"/>
</dbReference>
<comment type="caution">
    <text evidence="16">The sequence shown here is derived from an EMBL/GenBank/DDBJ whole genome shotgun (WGS) entry which is preliminary data.</text>
</comment>
<dbReference type="PROSITE" id="PS51257">
    <property type="entry name" value="PROKAR_LIPOPROTEIN"/>
    <property type="match status" value="1"/>
</dbReference>
<keyword evidence="10" id="KW-0067">ATP-binding</keyword>
<comment type="subcellular location">
    <subcellularLocation>
        <location evidence="2">Cell membrane</location>
        <topology evidence="2">Multi-pass membrane protein</topology>
    </subcellularLocation>
</comment>
<dbReference type="SMART" id="SM00387">
    <property type="entry name" value="HATPase_c"/>
    <property type="match status" value="1"/>
</dbReference>
<evidence type="ECO:0000313" key="16">
    <source>
        <dbReference type="EMBL" id="MDN7226648.1"/>
    </source>
</evidence>
<dbReference type="Gene3D" id="1.10.287.130">
    <property type="match status" value="1"/>
</dbReference>
<evidence type="ECO:0000256" key="2">
    <source>
        <dbReference type="ARBA" id="ARBA00004651"/>
    </source>
</evidence>
<evidence type="ECO:0000256" key="11">
    <source>
        <dbReference type="ARBA" id="ARBA00022989"/>
    </source>
</evidence>
<dbReference type="InterPro" id="IPR036097">
    <property type="entry name" value="HisK_dim/P_sf"/>
</dbReference>
<dbReference type="GO" id="GO:0016301">
    <property type="term" value="F:kinase activity"/>
    <property type="evidence" value="ECO:0007669"/>
    <property type="project" value="UniProtKB-KW"/>
</dbReference>
<dbReference type="InterPro" id="IPR005467">
    <property type="entry name" value="His_kinase_dom"/>
</dbReference>
<evidence type="ECO:0000256" key="6">
    <source>
        <dbReference type="ARBA" id="ARBA00022679"/>
    </source>
</evidence>
<dbReference type="EMBL" id="JAUJWW010000001">
    <property type="protein sequence ID" value="MDN7226648.1"/>
    <property type="molecule type" value="Genomic_DNA"/>
</dbReference>
<dbReference type="CDD" id="cd00082">
    <property type="entry name" value="HisKA"/>
    <property type="match status" value="1"/>
</dbReference>
<keyword evidence="17" id="KW-1185">Reference proteome</keyword>
<accession>A0ABT8MP98</accession>
<dbReference type="InterPro" id="IPR003661">
    <property type="entry name" value="HisK_dim/P_dom"/>
</dbReference>
<keyword evidence="6" id="KW-0808">Transferase</keyword>
<dbReference type="Proteomes" id="UP001172054">
    <property type="component" value="Unassembled WGS sequence"/>
</dbReference>
<reference evidence="16 17" key="1">
    <citation type="submission" date="2023-06" db="EMBL/GenBank/DDBJ databases">
        <title>Novel species in genus Planococcus.</title>
        <authorList>
            <person name="Ning S."/>
        </authorList>
    </citation>
    <scope>NUCLEOTIDE SEQUENCE [LARGE SCALE GENOMIC DNA]</scope>
    <source>
        <strain evidence="16 17">N064</strain>
    </source>
</reference>
<evidence type="ECO:0000256" key="5">
    <source>
        <dbReference type="ARBA" id="ARBA00022553"/>
    </source>
</evidence>
<keyword evidence="4" id="KW-1003">Cell membrane</keyword>
<dbReference type="PANTHER" id="PTHR45528:SF1">
    <property type="entry name" value="SENSOR HISTIDINE KINASE CPXA"/>
    <property type="match status" value="1"/>
</dbReference>
<feature type="transmembrane region" description="Helical" evidence="14">
    <location>
        <begin position="398"/>
        <end position="417"/>
    </location>
</feature>
<evidence type="ECO:0000256" key="10">
    <source>
        <dbReference type="ARBA" id="ARBA00022840"/>
    </source>
</evidence>
<evidence type="ECO:0000313" key="17">
    <source>
        <dbReference type="Proteomes" id="UP001172054"/>
    </source>
</evidence>
<keyword evidence="12" id="KW-0902">Two-component regulatory system</keyword>
<dbReference type="PANTHER" id="PTHR45528">
    <property type="entry name" value="SENSOR HISTIDINE KINASE CPXA"/>
    <property type="match status" value="1"/>
</dbReference>